<comment type="similarity">
    <text evidence="1">Belongs to the sulfur carrier protein TusA family.</text>
</comment>
<name>A7HTN0_PARL1</name>
<dbReference type="SUPFAM" id="SSF64307">
    <property type="entry name" value="SirA-like"/>
    <property type="match status" value="1"/>
</dbReference>
<dbReference type="InterPro" id="IPR001455">
    <property type="entry name" value="TusA-like"/>
</dbReference>
<dbReference type="HOGENOM" id="CLU_165255_1_0_5"/>
<dbReference type="Gene3D" id="3.30.110.40">
    <property type="entry name" value="TusA-like domain"/>
    <property type="match status" value="1"/>
</dbReference>
<protein>
    <submittedName>
        <fullName evidence="4">SirA family protein</fullName>
    </submittedName>
</protein>
<evidence type="ECO:0000256" key="1">
    <source>
        <dbReference type="ARBA" id="ARBA00008984"/>
    </source>
</evidence>
<dbReference type="eggNOG" id="COG0425">
    <property type="taxonomic scope" value="Bacteria"/>
</dbReference>
<dbReference type="STRING" id="402881.Plav_1644"/>
<feature type="region of interest" description="Disordered" evidence="2">
    <location>
        <begin position="81"/>
        <end position="100"/>
    </location>
</feature>
<evidence type="ECO:0000256" key="2">
    <source>
        <dbReference type="SAM" id="MobiDB-lite"/>
    </source>
</evidence>
<reference evidence="4 5" key="1">
    <citation type="journal article" date="2011" name="Stand. Genomic Sci.">
        <title>Complete genome sequence of Parvibaculum lavamentivorans type strain (DS-1(T)).</title>
        <authorList>
            <person name="Schleheck D."/>
            <person name="Weiss M."/>
            <person name="Pitluck S."/>
            <person name="Bruce D."/>
            <person name="Land M.L."/>
            <person name="Han S."/>
            <person name="Saunders E."/>
            <person name="Tapia R."/>
            <person name="Detter C."/>
            <person name="Brettin T."/>
            <person name="Han J."/>
            <person name="Woyke T."/>
            <person name="Goodwin L."/>
            <person name="Pennacchio L."/>
            <person name="Nolan M."/>
            <person name="Cook A.M."/>
            <person name="Kjelleberg S."/>
            <person name="Thomas T."/>
        </authorList>
    </citation>
    <scope>NUCLEOTIDE SEQUENCE [LARGE SCALE GENOMIC DNA]</scope>
    <source>
        <strain evidence="5">DS-1 / DSM 13023 / NCIMB 13966</strain>
    </source>
</reference>
<keyword evidence="5" id="KW-1185">Reference proteome</keyword>
<sequence>MNDANEGTEIILDVIGQRCPLPVLRARKRLLRLDPGALLRVFTSDPVARIDMPHFCAEAGHELLETRDRGTWVEFLIRRGDRPDTSEDDLTAKPVRNLQT</sequence>
<dbReference type="AlphaFoldDB" id="A7HTN0"/>
<dbReference type="EMBL" id="CP000774">
    <property type="protein sequence ID" value="ABS63263.1"/>
    <property type="molecule type" value="Genomic_DNA"/>
</dbReference>
<dbReference type="PANTHER" id="PTHR33279:SF6">
    <property type="entry name" value="SULFUR CARRIER PROTEIN YEDF-RELATED"/>
    <property type="match status" value="1"/>
</dbReference>
<dbReference type="PANTHER" id="PTHR33279">
    <property type="entry name" value="SULFUR CARRIER PROTEIN YEDF-RELATED"/>
    <property type="match status" value="1"/>
</dbReference>
<gene>
    <name evidence="4" type="ordered locus">Plav_1644</name>
</gene>
<proteinExistence type="inferred from homology"/>
<dbReference type="PROSITE" id="PS01148">
    <property type="entry name" value="UPF0033"/>
    <property type="match status" value="1"/>
</dbReference>
<dbReference type="InterPro" id="IPR036868">
    <property type="entry name" value="TusA-like_sf"/>
</dbReference>
<dbReference type="RefSeq" id="WP_012110554.1">
    <property type="nucleotide sequence ID" value="NC_009719.1"/>
</dbReference>
<dbReference type="CDD" id="cd00291">
    <property type="entry name" value="SirA_YedF_YeeD"/>
    <property type="match status" value="1"/>
</dbReference>
<evidence type="ECO:0000259" key="3">
    <source>
        <dbReference type="PROSITE" id="PS01148"/>
    </source>
</evidence>
<accession>A7HTN0</accession>
<dbReference type="Proteomes" id="UP000006377">
    <property type="component" value="Chromosome"/>
</dbReference>
<dbReference type="KEGG" id="pla:Plav_1644"/>
<organism evidence="4 5">
    <name type="scientific">Parvibaculum lavamentivorans (strain DS-1 / DSM 13023 / NCIMB 13966)</name>
    <dbReference type="NCBI Taxonomy" id="402881"/>
    <lineage>
        <taxon>Bacteria</taxon>
        <taxon>Pseudomonadati</taxon>
        <taxon>Pseudomonadota</taxon>
        <taxon>Alphaproteobacteria</taxon>
        <taxon>Hyphomicrobiales</taxon>
        <taxon>Parvibaculaceae</taxon>
        <taxon>Parvibaculum</taxon>
    </lineage>
</organism>
<dbReference type="Pfam" id="PF01206">
    <property type="entry name" value="TusA"/>
    <property type="match status" value="1"/>
</dbReference>
<feature type="domain" description="UPF0033" evidence="3">
    <location>
        <begin position="12"/>
        <end position="36"/>
    </location>
</feature>
<evidence type="ECO:0000313" key="4">
    <source>
        <dbReference type="EMBL" id="ABS63263.1"/>
    </source>
</evidence>
<dbReference type="OrthoDB" id="9797551at2"/>
<evidence type="ECO:0000313" key="5">
    <source>
        <dbReference type="Proteomes" id="UP000006377"/>
    </source>
</evidence>